<protein>
    <submittedName>
        <fullName evidence="1">Uncharacterized protein</fullName>
    </submittedName>
</protein>
<organism evidence="1 2">
    <name type="scientific">Anisodus acutangulus</name>
    <dbReference type="NCBI Taxonomy" id="402998"/>
    <lineage>
        <taxon>Eukaryota</taxon>
        <taxon>Viridiplantae</taxon>
        <taxon>Streptophyta</taxon>
        <taxon>Embryophyta</taxon>
        <taxon>Tracheophyta</taxon>
        <taxon>Spermatophyta</taxon>
        <taxon>Magnoliopsida</taxon>
        <taxon>eudicotyledons</taxon>
        <taxon>Gunneridae</taxon>
        <taxon>Pentapetalae</taxon>
        <taxon>asterids</taxon>
        <taxon>lamiids</taxon>
        <taxon>Solanales</taxon>
        <taxon>Solanaceae</taxon>
        <taxon>Solanoideae</taxon>
        <taxon>Hyoscyameae</taxon>
        <taxon>Anisodus</taxon>
    </lineage>
</organism>
<dbReference type="Gene3D" id="1.10.630.10">
    <property type="entry name" value="Cytochrome P450"/>
    <property type="match status" value="1"/>
</dbReference>
<keyword evidence="2" id="KW-1185">Reference proteome</keyword>
<dbReference type="AlphaFoldDB" id="A0A9Q1RCD8"/>
<dbReference type="GO" id="GO:0016705">
    <property type="term" value="F:oxidoreductase activity, acting on paired donors, with incorporation or reduction of molecular oxygen"/>
    <property type="evidence" value="ECO:0007669"/>
    <property type="project" value="InterPro"/>
</dbReference>
<comment type="caution">
    <text evidence="1">The sequence shown here is derived from an EMBL/GenBank/DDBJ whole genome shotgun (WGS) entry which is preliminary data.</text>
</comment>
<proteinExistence type="predicted"/>
<dbReference type="EMBL" id="JAJAGQ010000011">
    <property type="protein sequence ID" value="KAJ8549991.1"/>
    <property type="molecule type" value="Genomic_DNA"/>
</dbReference>
<dbReference type="InterPro" id="IPR001128">
    <property type="entry name" value="Cyt_P450"/>
</dbReference>
<dbReference type="Pfam" id="PF00067">
    <property type="entry name" value="p450"/>
    <property type="match status" value="1"/>
</dbReference>
<dbReference type="GO" id="GO:0020037">
    <property type="term" value="F:heme binding"/>
    <property type="evidence" value="ECO:0007669"/>
    <property type="project" value="InterPro"/>
</dbReference>
<name>A0A9Q1RCD8_9SOLA</name>
<dbReference type="PANTHER" id="PTHR24299">
    <property type="entry name" value="CYTOCHROME P450 FAMILY 1"/>
    <property type="match status" value="1"/>
</dbReference>
<sequence length="163" mass="18375">MVTPRLTTKSVPDNSNKNDEAVDIGRAALRTSLNLLSNTIFSKDLTDPFSDSAKELALNIMVEGGKPNLVDYFPFLQKMDPQGIRRRMTLHLMNDLIDERLKERKLGNNANVDVLDALLNSQDNPEEIDSSKLDANEHLRSKKIQELIDYCHMSSKVGEAVDY</sequence>
<evidence type="ECO:0000313" key="1">
    <source>
        <dbReference type="EMBL" id="KAJ8549991.1"/>
    </source>
</evidence>
<dbReference type="SUPFAM" id="SSF48264">
    <property type="entry name" value="Cytochrome P450"/>
    <property type="match status" value="1"/>
</dbReference>
<accession>A0A9Q1RCD8</accession>
<reference evidence="2" key="1">
    <citation type="journal article" date="2023" name="Proc. Natl. Acad. Sci. U.S.A.">
        <title>Genomic and structural basis for evolution of tropane alkaloid biosynthesis.</title>
        <authorList>
            <person name="Wanga Y.-J."/>
            <person name="Taina T."/>
            <person name="Yua J.-Y."/>
            <person name="Lia J."/>
            <person name="Xua B."/>
            <person name="Chenc J."/>
            <person name="D'Auriad J.C."/>
            <person name="Huanga J.-P."/>
            <person name="Huanga S.-X."/>
        </authorList>
    </citation>
    <scope>NUCLEOTIDE SEQUENCE [LARGE SCALE GENOMIC DNA]</scope>
    <source>
        <strain evidence="2">cv. KIB-2019</strain>
    </source>
</reference>
<gene>
    <name evidence="1" type="ORF">K7X08_033698</name>
</gene>
<dbReference type="InterPro" id="IPR036396">
    <property type="entry name" value="Cyt_P450_sf"/>
</dbReference>
<dbReference type="PANTHER" id="PTHR24299:SF62">
    <property type="entry name" value="GERANIOL 8-HYDROXYLASE-LIKE"/>
    <property type="match status" value="1"/>
</dbReference>
<dbReference type="OrthoDB" id="1305026at2759"/>
<evidence type="ECO:0000313" key="2">
    <source>
        <dbReference type="Proteomes" id="UP001152561"/>
    </source>
</evidence>
<dbReference type="GO" id="GO:0005506">
    <property type="term" value="F:iron ion binding"/>
    <property type="evidence" value="ECO:0007669"/>
    <property type="project" value="InterPro"/>
</dbReference>
<dbReference type="Proteomes" id="UP001152561">
    <property type="component" value="Unassembled WGS sequence"/>
</dbReference>
<dbReference type="GO" id="GO:0004497">
    <property type="term" value="F:monooxygenase activity"/>
    <property type="evidence" value="ECO:0007669"/>
    <property type="project" value="InterPro"/>
</dbReference>